<keyword evidence="4 7" id="KW-0812">Transmembrane</keyword>
<evidence type="ECO:0000256" key="7">
    <source>
        <dbReference type="RuleBase" id="RU003942"/>
    </source>
</evidence>
<accession>A0ABZ2MJ13</accession>
<keyword evidence="5 8" id="KW-1133">Transmembrane helix</keyword>
<feature type="transmembrane region" description="Helical" evidence="8">
    <location>
        <begin position="30"/>
        <end position="50"/>
    </location>
</feature>
<keyword evidence="6 8" id="KW-0472">Membrane</keyword>
<evidence type="ECO:0000256" key="6">
    <source>
        <dbReference type="ARBA" id="ARBA00023136"/>
    </source>
</evidence>
<evidence type="ECO:0000256" key="3">
    <source>
        <dbReference type="ARBA" id="ARBA00022475"/>
    </source>
</evidence>
<gene>
    <name evidence="9" type="ORF">V1351_03195</name>
</gene>
<dbReference type="Proteomes" id="UP001382727">
    <property type="component" value="Chromosome"/>
</dbReference>
<proteinExistence type="inferred from homology"/>
<dbReference type="Gene3D" id="1.10.3730.20">
    <property type="match status" value="1"/>
</dbReference>
<evidence type="ECO:0000256" key="4">
    <source>
        <dbReference type="ARBA" id="ARBA00022692"/>
    </source>
</evidence>
<dbReference type="RefSeq" id="WP_338750636.1">
    <property type="nucleotide sequence ID" value="NZ_CP144913.1"/>
</dbReference>
<comment type="similarity">
    <text evidence="7">Belongs to the drug/metabolite transporter (DMT) superfamily. Small multidrug resistance (SMR) (TC 2.A.7.1) family.</text>
</comment>
<keyword evidence="2" id="KW-0813">Transport</keyword>
<comment type="subcellular location">
    <subcellularLocation>
        <location evidence="1 7">Cell membrane</location>
        <topology evidence="1 7">Multi-pass membrane protein</topology>
    </subcellularLocation>
</comment>
<protein>
    <submittedName>
        <fullName evidence="9">SMR family transporter</fullName>
    </submittedName>
</protein>
<evidence type="ECO:0000313" key="10">
    <source>
        <dbReference type="Proteomes" id="UP001382727"/>
    </source>
</evidence>
<evidence type="ECO:0000256" key="8">
    <source>
        <dbReference type="SAM" id="Phobius"/>
    </source>
</evidence>
<feature type="transmembrane region" description="Helical" evidence="8">
    <location>
        <begin position="85"/>
        <end position="105"/>
    </location>
</feature>
<feature type="transmembrane region" description="Helical" evidence="8">
    <location>
        <begin position="57"/>
        <end position="79"/>
    </location>
</feature>
<sequence>MSAWLYLTVAVIAEVGGTLSLRLAATGQRIWYLAVTTGYVIAFTGLATALDRGMPLGVAYGIWAAAGVALTAIGSRVFFGEPLTRVMALGITLIMVGVLLVEVGAAH</sequence>
<keyword evidence="3" id="KW-1003">Cell membrane</keyword>
<name>A0ABZ2MJ13_9MICO</name>
<dbReference type="InterPro" id="IPR000390">
    <property type="entry name" value="Small_drug/metabolite_transptr"/>
</dbReference>
<evidence type="ECO:0000256" key="5">
    <source>
        <dbReference type="ARBA" id="ARBA00022989"/>
    </source>
</evidence>
<dbReference type="SUPFAM" id="SSF103481">
    <property type="entry name" value="Multidrug resistance efflux transporter EmrE"/>
    <property type="match status" value="1"/>
</dbReference>
<dbReference type="InterPro" id="IPR045324">
    <property type="entry name" value="Small_multidrug_res"/>
</dbReference>
<evidence type="ECO:0000313" key="9">
    <source>
        <dbReference type="EMBL" id="WXB77081.1"/>
    </source>
</evidence>
<dbReference type="EMBL" id="CP144913">
    <property type="protein sequence ID" value="WXB77081.1"/>
    <property type="molecule type" value="Genomic_DNA"/>
</dbReference>
<dbReference type="Pfam" id="PF00893">
    <property type="entry name" value="Multi_Drug_Res"/>
    <property type="match status" value="1"/>
</dbReference>
<dbReference type="PANTHER" id="PTHR30561">
    <property type="entry name" value="SMR FAMILY PROTON-DEPENDENT DRUG EFFLUX TRANSPORTER SUGE"/>
    <property type="match status" value="1"/>
</dbReference>
<reference evidence="9 10" key="1">
    <citation type="submission" date="2024-02" db="EMBL/GenBank/DDBJ databases">
        <title>Janibacter sp. nov., isolated from gut of marine sandworm.</title>
        <authorList>
            <person name="Kim B."/>
            <person name="Jun M.O."/>
            <person name="Shin N.-R."/>
        </authorList>
    </citation>
    <scope>NUCLEOTIDE SEQUENCE [LARGE SCALE GENOMIC DNA]</scope>
    <source>
        <strain evidence="9 10">A1S7</strain>
    </source>
</reference>
<keyword evidence="10" id="KW-1185">Reference proteome</keyword>
<organism evidence="9 10">
    <name type="scientific">Janibacter alittae</name>
    <dbReference type="NCBI Taxonomy" id="3115209"/>
    <lineage>
        <taxon>Bacteria</taxon>
        <taxon>Bacillati</taxon>
        <taxon>Actinomycetota</taxon>
        <taxon>Actinomycetes</taxon>
        <taxon>Micrococcales</taxon>
        <taxon>Intrasporangiaceae</taxon>
        <taxon>Janibacter</taxon>
    </lineage>
</organism>
<evidence type="ECO:0000256" key="1">
    <source>
        <dbReference type="ARBA" id="ARBA00004651"/>
    </source>
</evidence>
<dbReference type="PANTHER" id="PTHR30561:SF1">
    <property type="entry name" value="MULTIDRUG TRANSPORTER EMRE"/>
    <property type="match status" value="1"/>
</dbReference>
<dbReference type="InterPro" id="IPR037185">
    <property type="entry name" value="EmrE-like"/>
</dbReference>
<evidence type="ECO:0000256" key="2">
    <source>
        <dbReference type="ARBA" id="ARBA00022448"/>
    </source>
</evidence>